<dbReference type="InterPro" id="IPR018006">
    <property type="entry name" value="Flag_FliJ_proteobac"/>
</dbReference>
<evidence type="ECO:0000256" key="10">
    <source>
        <dbReference type="ARBA" id="ARBA00023225"/>
    </source>
</evidence>
<proteinExistence type="inferred from homology"/>
<keyword evidence="6 11" id="KW-0145">Chemotaxis</keyword>
<evidence type="ECO:0000256" key="1">
    <source>
        <dbReference type="ARBA" id="ARBA00004413"/>
    </source>
</evidence>
<dbReference type="Pfam" id="PF02050">
    <property type="entry name" value="FliJ"/>
    <property type="match status" value="1"/>
</dbReference>
<organism evidence="12 13">
    <name type="scientific">Mixta gaviniae</name>
    <dbReference type="NCBI Taxonomy" id="665914"/>
    <lineage>
        <taxon>Bacteria</taxon>
        <taxon>Pseudomonadati</taxon>
        <taxon>Pseudomonadota</taxon>
        <taxon>Gammaproteobacteria</taxon>
        <taxon>Enterobacterales</taxon>
        <taxon>Erwiniaceae</taxon>
        <taxon>Mixta</taxon>
    </lineage>
</organism>
<dbReference type="NCBIfam" id="TIGR02473">
    <property type="entry name" value="flagell_FliJ"/>
    <property type="match status" value="1"/>
</dbReference>
<comment type="subcellular location">
    <subcellularLocation>
        <location evidence="1">Cell membrane</location>
        <topology evidence="1">Peripheral membrane protein</topology>
        <orientation evidence="1">Cytoplasmic side</orientation>
    </subcellularLocation>
</comment>
<evidence type="ECO:0000256" key="8">
    <source>
        <dbReference type="ARBA" id="ARBA00022927"/>
    </source>
</evidence>
<evidence type="ECO:0000256" key="2">
    <source>
        <dbReference type="ARBA" id="ARBA00010004"/>
    </source>
</evidence>
<dbReference type="PRINTS" id="PR01004">
    <property type="entry name" value="FLGFLIJ"/>
</dbReference>
<dbReference type="GO" id="GO:0009288">
    <property type="term" value="C:bacterial-type flagellum"/>
    <property type="evidence" value="ECO:0007669"/>
    <property type="project" value="UniProtKB-UniRule"/>
</dbReference>
<gene>
    <name evidence="12" type="primary">fliJ</name>
    <name evidence="12" type="ORF">C2E15_00565</name>
</gene>
<evidence type="ECO:0000256" key="11">
    <source>
        <dbReference type="PIRNR" id="PIRNR019404"/>
    </source>
</evidence>
<sequence length="149" mass="16965">MAKSTPMHVLRNLAEQHLNDTTQQLGQLRQAHASAAAQLEQLHHYEQEYGRQLQTLLSADGMPVVTLLSHQFFISSLNRVARQQAHRVAACQQSVDRTLEGWKKDKQRLNAFETLINRADAVLQLKARRQEQKMMDELAQRASLRSAGL</sequence>
<evidence type="ECO:0000256" key="7">
    <source>
        <dbReference type="ARBA" id="ARBA00022795"/>
    </source>
</evidence>
<evidence type="ECO:0000256" key="6">
    <source>
        <dbReference type="ARBA" id="ARBA00022500"/>
    </source>
</evidence>
<dbReference type="OrthoDB" id="6542900at2"/>
<protein>
    <recommendedName>
        <fullName evidence="3 11">Flagellar FliJ protein</fullName>
    </recommendedName>
</protein>
<evidence type="ECO:0000256" key="9">
    <source>
        <dbReference type="ARBA" id="ARBA00023136"/>
    </source>
</evidence>
<keyword evidence="12" id="KW-0282">Flagellum</keyword>
<keyword evidence="9 11" id="KW-0472">Membrane</keyword>
<evidence type="ECO:0000313" key="13">
    <source>
        <dbReference type="Proteomes" id="UP000238365"/>
    </source>
</evidence>
<dbReference type="InterPro" id="IPR053716">
    <property type="entry name" value="Flag_assembly_chemotaxis_eff"/>
</dbReference>
<dbReference type="GO" id="GO:0015031">
    <property type="term" value="P:protein transport"/>
    <property type="evidence" value="ECO:0007669"/>
    <property type="project" value="UniProtKB-UniRule"/>
</dbReference>
<keyword evidence="12" id="KW-0969">Cilium</keyword>
<accession>A0A1X1CW66</accession>
<dbReference type="KEGG" id="pgz:C2E15_00565"/>
<reference evidence="12 13" key="1">
    <citation type="submission" date="2018-01" db="EMBL/GenBank/DDBJ databases">
        <title>Complete and assembled Genome of Pantoea gaviniae DSM22758T.</title>
        <authorList>
            <person name="Stevens M.J.A."/>
            <person name="Zurfluh K."/>
            <person name="Stephan R."/>
        </authorList>
    </citation>
    <scope>NUCLEOTIDE SEQUENCE [LARGE SCALE GENOMIC DNA]</scope>
    <source>
        <strain evidence="12 13">DSM 22758</strain>
    </source>
</reference>
<dbReference type="AlphaFoldDB" id="A0A1X1CW66"/>
<dbReference type="GO" id="GO:0071973">
    <property type="term" value="P:bacterial-type flagellum-dependent cell motility"/>
    <property type="evidence" value="ECO:0007669"/>
    <property type="project" value="InterPro"/>
</dbReference>
<dbReference type="PANTHER" id="PTHR38786">
    <property type="entry name" value="FLAGELLAR FLIJ PROTEIN"/>
    <property type="match status" value="1"/>
</dbReference>
<dbReference type="InterPro" id="IPR012823">
    <property type="entry name" value="Flagell_FliJ"/>
</dbReference>
<evidence type="ECO:0000256" key="5">
    <source>
        <dbReference type="ARBA" id="ARBA00022475"/>
    </source>
</evidence>
<dbReference type="PANTHER" id="PTHR38786:SF1">
    <property type="entry name" value="FLAGELLAR FLIJ PROTEIN"/>
    <property type="match status" value="1"/>
</dbReference>
<evidence type="ECO:0000256" key="4">
    <source>
        <dbReference type="ARBA" id="ARBA00022448"/>
    </source>
</evidence>
<dbReference type="PIRSF" id="PIRSF019404">
    <property type="entry name" value="FliJ"/>
    <property type="match status" value="1"/>
</dbReference>
<keyword evidence="13" id="KW-1185">Reference proteome</keyword>
<dbReference type="GO" id="GO:0005886">
    <property type="term" value="C:plasma membrane"/>
    <property type="evidence" value="ECO:0007669"/>
    <property type="project" value="UniProtKB-SubCell"/>
</dbReference>
<dbReference type="Gene3D" id="1.10.287.1700">
    <property type="match status" value="1"/>
</dbReference>
<dbReference type="GO" id="GO:0044781">
    <property type="term" value="P:bacterial-type flagellum organization"/>
    <property type="evidence" value="ECO:0007669"/>
    <property type="project" value="UniProtKB-KW"/>
</dbReference>
<dbReference type="InterPro" id="IPR052570">
    <property type="entry name" value="FliJ"/>
</dbReference>
<name>A0A1X1CW66_9GAMM</name>
<keyword evidence="7 11" id="KW-1005">Bacterial flagellum biogenesis</keyword>
<dbReference type="GO" id="GO:0003774">
    <property type="term" value="F:cytoskeletal motor activity"/>
    <property type="evidence" value="ECO:0007669"/>
    <property type="project" value="UniProtKB-UniRule"/>
</dbReference>
<dbReference type="Proteomes" id="UP000238365">
    <property type="component" value="Chromosome"/>
</dbReference>
<evidence type="ECO:0000256" key="3">
    <source>
        <dbReference type="ARBA" id="ARBA00020392"/>
    </source>
</evidence>
<comment type="similarity">
    <text evidence="2 11">Belongs to the FliJ family.</text>
</comment>
<comment type="function">
    <text evidence="11">Flagellar protein that affects chemotactic events.</text>
</comment>
<keyword evidence="4 11" id="KW-0813">Transport</keyword>
<keyword evidence="10 11" id="KW-1006">Bacterial flagellum protein export</keyword>
<dbReference type="RefSeq" id="WP_104955678.1">
    <property type="nucleotide sequence ID" value="NZ_CP026377.1"/>
</dbReference>
<keyword evidence="5 11" id="KW-1003">Cell membrane</keyword>
<dbReference type="GO" id="GO:0006935">
    <property type="term" value="P:chemotaxis"/>
    <property type="evidence" value="ECO:0007669"/>
    <property type="project" value="UniProtKB-UniRule"/>
</dbReference>
<dbReference type="EMBL" id="CP026377">
    <property type="protein sequence ID" value="AUX91736.1"/>
    <property type="molecule type" value="Genomic_DNA"/>
</dbReference>
<keyword evidence="8 11" id="KW-0653">Protein transport</keyword>
<evidence type="ECO:0000313" key="12">
    <source>
        <dbReference type="EMBL" id="AUX91736.1"/>
    </source>
</evidence>
<keyword evidence="12" id="KW-0966">Cell projection</keyword>